<organism evidence="2 3">
    <name type="scientific">Novosphingobium colocasiae</name>
    <dbReference type="NCBI Taxonomy" id="1256513"/>
    <lineage>
        <taxon>Bacteria</taxon>
        <taxon>Pseudomonadati</taxon>
        <taxon>Pseudomonadota</taxon>
        <taxon>Alphaproteobacteria</taxon>
        <taxon>Sphingomonadales</taxon>
        <taxon>Sphingomonadaceae</taxon>
        <taxon>Novosphingobium</taxon>
    </lineage>
</organism>
<reference evidence="2" key="1">
    <citation type="journal article" date="2014" name="Int. J. Syst. Evol. Microbiol.">
        <title>Complete genome sequence of Corynebacterium casei LMG S-19264T (=DSM 44701T), isolated from a smear-ripened cheese.</title>
        <authorList>
            <consortium name="US DOE Joint Genome Institute (JGI-PGF)"/>
            <person name="Walter F."/>
            <person name="Albersmeier A."/>
            <person name="Kalinowski J."/>
            <person name="Ruckert C."/>
        </authorList>
    </citation>
    <scope>NUCLEOTIDE SEQUENCE</scope>
    <source>
        <strain evidence="2">KCTC 32255</strain>
    </source>
</reference>
<dbReference type="EMBL" id="BMZA01000008">
    <property type="protein sequence ID" value="GGZ07803.1"/>
    <property type="molecule type" value="Genomic_DNA"/>
</dbReference>
<proteinExistence type="predicted"/>
<evidence type="ECO:0000256" key="1">
    <source>
        <dbReference type="SAM" id="Phobius"/>
    </source>
</evidence>
<reference evidence="2" key="2">
    <citation type="submission" date="2020-09" db="EMBL/GenBank/DDBJ databases">
        <authorList>
            <person name="Sun Q."/>
            <person name="Kim S."/>
        </authorList>
    </citation>
    <scope>NUCLEOTIDE SEQUENCE</scope>
    <source>
        <strain evidence="2">KCTC 32255</strain>
    </source>
</reference>
<gene>
    <name evidence="2" type="ORF">GCM10011614_23430</name>
</gene>
<evidence type="ECO:0000313" key="3">
    <source>
        <dbReference type="Proteomes" id="UP000648075"/>
    </source>
</evidence>
<dbReference type="RefSeq" id="WP_189621383.1">
    <property type="nucleotide sequence ID" value="NZ_BMZA01000008.1"/>
</dbReference>
<keyword evidence="1" id="KW-1133">Transmembrane helix</keyword>
<comment type="caution">
    <text evidence="2">The sequence shown here is derived from an EMBL/GenBank/DDBJ whole genome shotgun (WGS) entry which is preliminary data.</text>
</comment>
<name>A0A918PGC3_9SPHN</name>
<keyword evidence="1" id="KW-0812">Transmembrane</keyword>
<feature type="transmembrane region" description="Helical" evidence="1">
    <location>
        <begin position="49"/>
        <end position="67"/>
    </location>
</feature>
<accession>A0A918PGC3</accession>
<protein>
    <submittedName>
        <fullName evidence="2">Uncharacterized protein</fullName>
    </submittedName>
</protein>
<dbReference type="Proteomes" id="UP000648075">
    <property type="component" value="Unassembled WGS sequence"/>
</dbReference>
<keyword evidence="3" id="KW-1185">Reference proteome</keyword>
<evidence type="ECO:0000313" key="2">
    <source>
        <dbReference type="EMBL" id="GGZ07803.1"/>
    </source>
</evidence>
<keyword evidence="1" id="KW-0472">Membrane</keyword>
<dbReference type="AlphaFoldDB" id="A0A918PGC3"/>
<sequence>MAHNSDMLDDALASLRTLAAPAQLAAIDDGVIGGLRTHLHERATARRSLSLACAVAVVVGLGGGAAFPSHAARADATLLAMPASAPSRLLGE</sequence>